<dbReference type="Proteomes" id="UP001430990">
    <property type="component" value="Chromosome"/>
</dbReference>
<organism evidence="1 2">
    <name type="scientific">Bradyrhizobium barranii</name>
    <dbReference type="NCBI Taxonomy" id="2992140"/>
    <lineage>
        <taxon>Bacteria</taxon>
        <taxon>Pseudomonadati</taxon>
        <taxon>Pseudomonadota</taxon>
        <taxon>Alphaproteobacteria</taxon>
        <taxon>Hyphomicrobiales</taxon>
        <taxon>Nitrobacteraceae</taxon>
        <taxon>Bradyrhizobium</taxon>
    </lineage>
</organism>
<sequence length="46" mass="5025">MLLVLLLANSAKEKTSGLMFGGSQRSQPLESGKPKAFDGYKIKRID</sequence>
<dbReference type="RefSeq" id="WP_231144330.1">
    <property type="nucleotide sequence ID" value="NZ_CP088100.1"/>
</dbReference>
<protein>
    <submittedName>
        <fullName evidence="1">Uncharacterized protein</fullName>
    </submittedName>
</protein>
<reference evidence="1" key="1">
    <citation type="submission" date="2021-11" db="EMBL/GenBank/DDBJ databases">
        <title>Australian commercial rhizobial inoculants.</title>
        <authorList>
            <person name="Kohlmeier M.G."/>
            <person name="O'Hara G.W."/>
            <person name="Colombi E."/>
            <person name="Ramsay J.P."/>
            <person name="Terpolilli J."/>
        </authorList>
    </citation>
    <scope>NUCLEOTIDE SEQUENCE</scope>
    <source>
        <strain evidence="1">CC829</strain>
    </source>
</reference>
<name>A0ABY3QSX4_9BRAD</name>
<gene>
    <name evidence="1" type="ORF">BjapCC829_09675</name>
</gene>
<dbReference type="EMBL" id="CP088100">
    <property type="protein sequence ID" value="UFW88738.1"/>
    <property type="molecule type" value="Genomic_DNA"/>
</dbReference>
<keyword evidence="2" id="KW-1185">Reference proteome</keyword>
<evidence type="ECO:0000313" key="1">
    <source>
        <dbReference type="EMBL" id="UFW88738.1"/>
    </source>
</evidence>
<accession>A0ABY3QSX4</accession>
<proteinExistence type="predicted"/>
<evidence type="ECO:0000313" key="2">
    <source>
        <dbReference type="Proteomes" id="UP001430990"/>
    </source>
</evidence>